<protein>
    <submittedName>
        <fullName evidence="1">Uncharacterized protein</fullName>
    </submittedName>
</protein>
<accession>A0A922L7H2</accession>
<keyword evidence="2" id="KW-1185">Reference proteome</keyword>
<name>A0A922L7H2_DERFA</name>
<dbReference type="EMBL" id="ASGP02000002">
    <property type="protein sequence ID" value="KAH9522669.1"/>
    <property type="molecule type" value="Genomic_DNA"/>
</dbReference>
<dbReference type="AlphaFoldDB" id="A0A922L7H2"/>
<proteinExistence type="predicted"/>
<organism evidence="1 2">
    <name type="scientific">Dermatophagoides farinae</name>
    <name type="common">American house dust mite</name>
    <dbReference type="NCBI Taxonomy" id="6954"/>
    <lineage>
        <taxon>Eukaryota</taxon>
        <taxon>Metazoa</taxon>
        <taxon>Ecdysozoa</taxon>
        <taxon>Arthropoda</taxon>
        <taxon>Chelicerata</taxon>
        <taxon>Arachnida</taxon>
        <taxon>Acari</taxon>
        <taxon>Acariformes</taxon>
        <taxon>Sarcoptiformes</taxon>
        <taxon>Astigmata</taxon>
        <taxon>Psoroptidia</taxon>
        <taxon>Analgoidea</taxon>
        <taxon>Pyroglyphidae</taxon>
        <taxon>Dermatophagoidinae</taxon>
        <taxon>Dermatophagoides</taxon>
    </lineage>
</organism>
<dbReference type="Proteomes" id="UP000790347">
    <property type="component" value="Unassembled WGS sequence"/>
</dbReference>
<evidence type="ECO:0000313" key="2">
    <source>
        <dbReference type="Proteomes" id="UP000790347"/>
    </source>
</evidence>
<sequence length="194" mass="21977">MARNNFDKHFTEHCIMLADDCRIFLVKSSSILVNRYGDGLCICGNTRSIVCMTFIRNEISINVSHVFVNQRSRHVSTTSLRIPSPSSLIRRTILTAISPHFSYSGNSIQKSRSILITRLRTEIPVSKGSSNAERIAFCRSERDNNCVARSIVLELSIFDKHFIARLLCVVFDVFDNDAVTCEIDMSNNLELVEK</sequence>
<comment type="caution">
    <text evidence="1">The sequence shown here is derived from an EMBL/GenBank/DDBJ whole genome shotgun (WGS) entry which is preliminary data.</text>
</comment>
<gene>
    <name evidence="1" type="ORF">DERF_006235</name>
</gene>
<reference evidence="1" key="2">
    <citation type="journal article" date="2022" name="Res Sq">
        <title>Comparative Genomics Reveals Insights into the Divergent Evolution of Astigmatic Mites and Household Pest Adaptations.</title>
        <authorList>
            <person name="Xiong Q."/>
            <person name="Wan A.T.-Y."/>
            <person name="Liu X.-Y."/>
            <person name="Fung C.S.-H."/>
            <person name="Xiao X."/>
            <person name="Malainual N."/>
            <person name="Hou J."/>
            <person name="Wang L."/>
            <person name="Wang M."/>
            <person name="Yang K."/>
            <person name="Cui Y."/>
            <person name="Leung E."/>
            <person name="Nong W."/>
            <person name="Shin S.-K."/>
            <person name="Au S."/>
            <person name="Jeong K.Y."/>
            <person name="Chew F.T."/>
            <person name="Hui J."/>
            <person name="Leung T.F."/>
            <person name="Tungtrongchitr A."/>
            <person name="Zhong N."/>
            <person name="Liu Z."/>
            <person name="Tsui S."/>
        </authorList>
    </citation>
    <scope>NUCLEOTIDE SEQUENCE</scope>
    <source>
        <strain evidence="1">Derf</strain>
        <tissue evidence="1">Whole organism</tissue>
    </source>
</reference>
<evidence type="ECO:0000313" key="1">
    <source>
        <dbReference type="EMBL" id="KAH9522669.1"/>
    </source>
</evidence>
<reference evidence="1" key="1">
    <citation type="submission" date="2013-05" db="EMBL/GenBank/DDBJ databases">
        <authorList>
            <person name="Yim A.K.Y."/>
            <person name="Chan T.F."/>
            <person name="Ji K.M."/>
            <person name="Liu X.Y."/>
            <person name="Zhou J.W."/>
            <person name="Li R.Q."/>
            <person name="Yang K.Y."/>
            <person name="Li J."/>
            <person name="Li M."/>
            <person name="Law P.T.W."/>
            <person name="Wu Y.L."/>
            <person name="Cai Z.L."/>
            <person name="Qin H."/>
            <person name="Bao Y."/>
            <person name="Leung R.K.K."/>
            <person name="Ng P.K.S."/>
            <person name="Zou J."/>
            <person name="Zhong X.J."/>
            <person name="Ran P.X."/>
            <person name="Zhong N.S."/>
            <person name="Liu Z.G."/>
            <person name="Tsui S.K.W."/>
        </authorList>
    </citation>
    <scope>NUCLEOTIDE SEQUENCE</scope>
    <source>
        <strain evidence="1">Derf</strain>
        <tissue evidence="1">Whole organism</tissue>
    </source>
</reference>